<dbReference type="VEuPathDB" id="TriTrypDB:BSAL_76295"/>
<evidence type="ECO:0000313" key="1">
    <source>
        <dbReference type="EMBL" id="CUG24356.1"/>
    </source>
</evidence>
<proteinExistence type="predicted"/>
<keyword evidence="2" id="KW-1185">Reference proteome</keyword>
<sequence length="66" mass="7114">MAAATVETCESFSSVSASLTASAAANTDALPKRETWRPESFFYNDHSCVNPLNAPLSCMRKLSSLE</sequence>
<evidence type="ECO:0000313" key="2">
    <source>
        <dbReference type="Proteomes" id="UP000051952"/>
    </source>
</evidence>
<dbReference type="EMBL" id="CYKH01000714">
    <property type="protein sequence ID" value="CUG24356.1"/>
    <property type="molecule type" value="Genomic_DNA"/>
</dbReference>
<dbReference type="AlphaFoldDB" id="A0A0S4J2U3"/>
<dbReference type="Proteomes" id="UP000051952">
    <property type="component" value="Unassembled WGS sequence"/>
</dbReference>
<protein>
    <submittedName>
        <fullName evidence="1">Uncharacterized protein</fullName>
    </submittedName>
</protein>
<gene>
    <name evidence="1" type="ORF">BSAL_76295</name>
</gene>
<accession>A0A0S4J2U3</accession>
<organism evidence="1 2">
    <name type="scientific">Bodo saltans</name>
    <name type="common">Flagellated protozoan</name>
    <dbReference type="NCBI Taxonomy" id="75058"/>
    <lineage>
        <taxon>Eukaryota</taxon>
        <taxon>Discoba</taxon>
        <taxon>Euglenozoa</taxon>
        <taxon>Kinetoplastea</taxon>
        <taxon>Metakinetoplastina</taxon>
        <taxon>Eubodonida</taxon>
        <taxon>Bodonidae</taxon>
        <taxon>Bodo</taxon>
    </lineage>
</organism>
<reference evidence="2" key="1">
    <citation type="submission" date="2015-09" db="EMBL/GenBank/DDBJ databases">
        <authorList>
            <consortium name="Pathogen Informatics"/>
        </authorList>
    </citation>
    <scope>NUCLEOTIDE SEQUENCE [LARGE SCALE GENOMIC DNA]</scope>
    <source>
        <strain evidence="2">Lake Konstanz</strain>
    </source>
</reference>
<name>A0A0S4J2U3_BODSA</name>